<keyword evidence="2" id="KW-1185">Reference proteome</keyword>
<gene>
    <name evidence="1" type="ORF">BaRGS_00015187</name>
</gene>
<organism evidence="1 2">
    <name type="scientific">Batillaria attramentaria</name>
    <dbReference type="NCBI Taxonomy" id="370345"/>
    <lineage>
        <taxon>Eukaryota</taxon>
        <taxon>Metazoa</taxon>
        <taxon>Spiralia</taxon>
        <taxon>Lophotrochozoa</taxon>
        <taxon>Mollusca</taxon>
        <taxon>Gastropoda</taxon>
        <taxon>Caenogastropoda</taxon>
        <taxon>Sorbeoconcha</taxon>
        <taxon>Cerithioidea</taxon>
        <taxon>Batillariidae</taxon>
        <taxon>Batillaria</taxon>
    </lineage>
</organism>
<comment type="caution">
    <text evidence="1">The sequence shown here is derived from an EMBL/GenBank/DDBJ whole genome shotgun (WGS) entry which is preliminary data.</text>
</comment>
<dbReference type="AlphaFoldDB" id="A0ABD0L3I1"/>
<evidence type="ECO:0000313" key="1">
    <source>
        <dbReference type="EMBL" id="KAK7493675.1"/>
    </source>
</evidence>
<reference evidence="1 2" key="1">
    <citation type="journal article" date="2023" name="Sci. Data">
        <title>Genome assembly of the Korean intertidal mud-creeper Batillaria attramentaria.</title>
        <authorList>
            <person name="Patra A.K."/>
            <person name="Ho P.T."/>
            <person name="Jun S."/>
            <person name="Lee S.J."/>
            <person name="Kim Y."/>
            <person name="Won Y.J."/>
        </authorList>
    </citation>
    <scope>NUCLEOTIDE SEQUENCE [LARGE SCALE GENOMIC DNA]</scope>
    <source>
        <strain evidence="1">Wonlab-2016</strain>
    </source>
</reference>
<feature type="non-terminal residue" evidence="1">
    <location>
        <position position="166"/>
    </location>
</feature>
<name>A0ABD0L3I1_9CAEN</name>
<proteinExistence type="predicted"/>
<protein>
    <submittedName>
        <fullName evidence="1">Uncharacterized protein</fullName>
    </submittedName>
</protein>
<dbReference type="Proteomes" id="UP001519460">
    <property type="component" value="Unassembled WGS sequence"/>
</dbReference>
<sequence length="166" mass="19182">MFPTPRTFIISARKRSAAIGRRRHNAHPFLEESRACDFRCLLYHLGQKTITVAIGIHAHFSRNLVRMTSVVSFIISARKRSLRPLEYTPISRGISCVRLPLSRGNNLETATESDSKFYSVHRRTTKRPASSRECLYRQFEFLHDRTNGHMKVGPKIRQALATLFRQ</sequence>
<dbReference type="EMBL" id="JACVVK020000091">
    <property type="protein sequence ID" value="KAK7493675.1"/>
    <property type="molecule type" value="Genomic_DNA"/>
</dbReference>
<evidence type="ECO:0000313" key="2">
    <source>
        <dbReference type="Proteomes" id="UP001519460"/>
    </source>
</evidence>
<accession>A0ABD0L3I1</accession>